<organism evidence="4 5">
    <name type="scientific">Coleophoma cylindrospora</name>
    <dbReference type="NCBI Taxonomy" id="1849047"/>
    <lineage>
        <taxon>Eukaryota</taxon>
        <taxon>Fungi</taxon>
        <taxon>Dikarya</taxon>
        <taxon>Ascomycota</taxon>
        <taxon>Pezizomycotina</taxon>
        <taxon>Leotiomycetes</taxon>
        <taxon>Helotiales</taxon>
        <taxon>Dermateaceae</taxon>
        <taxon>Coleophoma</taxon>
    </lineage>
</organism>
<evidence type="ECO:0000313" key="5">
    <source>
        <dbReference type="Proteomes" id="UP000256645"/>
    </source>
</evidence>
<dbReference type="InterPro" id="IPR059025">
    <property type="entry name" value="STB6_N"/>
</dbReference>
<feature type="coiled-coil region" evidence="1">
    <location>
        <begin position="848"/>
        <end position="889"/>
    </location>
</feature>
<sequence>MSSRFGFPHAYEPHMHREELVTLSRTASQQAGSPKVNGNASRSQPTMTQSKQLSPSTQAAQSSPQRRHYVFTDPVAFRYLEDDSSTVVIERRGRLQGYELYLVEQWACSRVHPTFVITTYTGDPSHSVTIGVLGVPADEEAWSPRLRVYFKAISQFHARPKETPQGMLMVTNLSSFPSALTVIPVPNGDVKKHREDFIVNEDLKRLGCSGRSGMSLSTPAGATQAKFHQLYKTSDRIPLYGAVIELVKLCQVALMMFGRLEQEYADGLLCDVTEKAVNDWWTEIGSEYYNIEPTDGILGPTTVAALLGMLMGARNRLNYYGAPVSKDVFDIISLKRGIAYFQKSQKMERTRRLDRHTLHRLHRVTAKAAAGEGWAVPKAVKSTVAELSGKGGEMVMGMVGGRDKAGIGDIETLDIDRFVSLVHGERAKWLWYGKARRHAPVDHFGRLEAEMSNLTFSKDDHGGYVWSNKKVTSFTPEDELEVPRKETPNGIYSSRPPGSVLSMAESSTEKELQLRKAVFKSVTGKMSDAKSGFGRIKDAVGLRGHASKHSKDENEDGRFSGFFSPTSSTPMDAAVPSSPAMVAKAFTWKTKPEEYLNGHRKDSEKILAQESLSATPSHAPESAPMDSKVSLPTIEIQSEQDDAEAEARWTAQVKEIRRDLVANDPSIAGSVVGEGDLDCPLLDAERDPNNFAILLHRRHSITASSENPRKIRNEAWWPRQMSFSNAEEAVLGWKPIGAMDEISDERDTWAALRKQQYISEDFRHLYESVSRVKDNVGAWIEQKVSGVEALDEQAAQDLEDLQSLYYKLTETYQAIKQSSQDTLIEERSHITEAVKDIDMLGAKLEYEINALVSKVQDAEDGVSQFERQVDDLEIRADELEAQLRKESWLHYVVRSVTGIGSGPPPPPNEVQHKG</sequence>
<name>A0A3D8RGG5_9HELO</name>
<proteinExistence type="predicted"/>
<evidence type="ECO:0000256" key="2">
    <source>
        <dbReference type="SAM" id="MobiDB-lite"/>
    </source>
</evidence>
<reference evidence="4 5" key="1">
    <citation type="journal article" date="2018" name="IMA Fungus">
        <title>IMA Genome-F 9: Draft genome sequence of Annulohypoxylon stygium, Aspergillus mulundensis, Berkeleyomyces basicola (syn. Thielaviopsis basicola), Ceratocystis smalleyi, two Cercospora beticola strains, Coleophoma cylindrospora, Fusarium fracticaudum, Phialophora cf. hyalina, and Morchella septimelata.</title>
        <authorList>
            <person name="Wingfield B.D."/>
            <person name="Bills G.F."/>
            <person name="Dong Y."/>
            <person name="Huang W."/>
            <person name="Nel W.J."/>
            <person name="Swalarsk-Parry B.S."/>
            <person name="Vaghefi N."/>
            <person name="Wilken P.M."/>
            <person name="An Z."/>
            <person name="de Beer Z.W."/>
            <person name="De Vos L."/>
            <person name="Chen L."/>
            <person name="Duong T.A."/>
            <person name="Gao Y."/>
            <person name="Hammerbacher A."/>
            <person name="Kikkert J.R."/>
            <person name="Li Y."/>
            <person name="Li H."/>
            <person name="Li K."/>
            <person name="Li Q."/>
            <person name="Liu X."/>
            <person name="Ma X."/>
            <person name="Naidoo K."/>
            <person name="Pethybridge S.J."/>
            <person name="Sun J."/>
            <person name="Steenkamp E.T."/>
            <person name="van der Nest M.A."/>
            <person name="van Wyk S."/>
            <person name="Wingfield M.J."/>
            <person name="Xiong C."/>
            <person name="Yue Q."/>
            <person name="Zhang X."/>
        </authorList>
    </citation>
    <scope>NUCLEOTIDE SEQUENCE [LARGE SCALE GENOMIC DNA]</scope>
    <source>
        <strain evidence="4 5">BP6252</strain>
    </source>
</reference>
<dbReference type="STRING" id="1849047.A0A3D8RGG5"/>
<dbReference type="PANTHER" id="PTHR31011:SF2">
    <property type="entry name" value="PROTEIN STB2-RELATED"/>
    <property type="match status" value="1"/>
</dbReference>
<dbReference type="InterPro" id="IPR038919">
    <property type="entry name" value="STB2/STB2"/>
</dbReference>
<feature type="compositionally biased region" description="Polar residues" evidence="2">
    <location>
        <begin position="25"/>
        <end position="51"/>
    </location>
</feature>
<dbReference type="Proteomes" id="UP000256645">
    <property type="component" value="Unassembled WGS sequence"/>
</dbReference>
<feature type="region of interest" description="Disordered" evidence="2">
    <location>
        <begin position="477"/>
        <end position="507"/>
    </location>
</feature>
<feature type="domain" description="STB6-like N-terminal" evidence="3">
    <location>
        <begin position="68"/>
        <end position="206"/>
    </location>
</feature>
<dbReference type="Pfam" id="PF25995">
    <property type="entry name" value="STB6_N"/>
    <property type="match status" value="1"/>
</dbReference>
<dbReference type="GO" id="GO:0070822">
    <property type="term" value="C:Sin3-type complex"/>
    <property type="evidence" value="ECO:0007669"/>
    <property type="project" value="TreeGrafter"/>
</dbReference>
<gene>
    <name evidence="4" type="ORF">BP6252_07034</name>
</gene>
<comment type="caution">
    <text evidence="4">The sequence shown here is derived from an EMBL/GenBank/DDBJ whole genome shotgun (WGS) entry which is preliminary data.</text>
</comment>
<dbReference type="PANTHER" id="PTHR31011">
    <property type="entry name" value="PROTEIN STB2-RELATED"/>
    <property type="match status" value="1"/>
</dbReference>
<evidence type="ECO:0000259" key="3">
    <source>
        <dbReference type="Pfam" id="PF25995"/>
    </source>
</evidence>
<keyword evidence="5" id="KW-1185">Reference proteome</keyword>
<evidence type="ECO:0000256" key="1">
    <source>
        <dbReference type="SAM" id="Coils"/>
    </source>
</evidence>
<keyword evidence="1" id="KW-0175">Coiled coil</keyword>
<protein>
    <recommendedName>
        <fullName evidence="3">STB6-like N-terminal domain-containing protein</fullName>
    </recommendedName>
</protein>
<dbReference type="EMBL" id="PDLM01000007">
    <property type="protein sequence ID" value="RDW73127.1"/>
    <property type="molecule type" value="Genomic_DNA"/>
</dbReference>
<evidence type="ECO:0000313" key="4">
    <source>
        <dbReference type="EMBL" id="RDW73127.1"/>
    </source>
</evidence>
<dbReference type="OrthoDB" id="19806at2759"/>
<feature type="region of interest" description="Disordered" evidence="2">
    <location>
        <begin position="25"/>
        <end position="66"/>
    </location>
</feature>
<feature type="compositionally biased region" description="Low complexity" evidence="2">
    <location>
        <begin position="52"/>
        <end position="64"/>
    </location>
</feature>
<accession>A0A3D8RGG5</accession>
<dbReference type="AlphaFoldDB" id="A0A3D8RGG5"/>